<dbReference type="CDD" id="cd03249">
    <property type="entry name" value="ABC_MTABC3_MDL1_MDL2"/>
    <property type="match status" value="2"/>
</dbReference>
<feature type="transmembrane region" description="Helical" evidence="13">
    <location>
        <begin position="17"/>
        <end position="43"/>
    </location>
</feature>
<dbReference type="CDD" id="cd18577">
    <property type="entry name" value="ABC_6TM_Pgp_ABCB1_D1_like"/>
    <property type="match status" value="1"/>
</dbReference>
<protein>
    <recommendedName>
        <fullName evidence="18">ATP-binding cassette transporter</fullName>
    </recommendedName>
</protein>
<gene>
    <name evidence="16" type="ORF">SELMODRAFT_429505</name>
</gene>
<dbReference type="Pfam" id="PF00664">
    <property type="entry name" value="ABC_membrane"/>
    <property type="match status" value="2"/>
</dbReference>
<dbReference type="SMART" id="SM00382">
    <property type="entry name" value="AAA"/>
    <property type="match status" value="2"/>
</dbReference>
<dbReference type="InterPro" id="IPR003439">
    <property type="entry name" value="ABC_transporter-like_ATP-bd"/>
</dbReference>
<dbReference type="GO" id="GO:0140359">
    <property type="term" value="F:ABC-type transporter activity"/>
    <property type="evidence" value="ECO:0007669"/>
    <property type="project" value="InterPro"/>
</dbReference>
<dbReference type="FunFam" id="3.40.50.300:FF:000066">
    <property type="entry name" value="ABC transporter B family member 1"/>
    <property type="match status" value="1"/>
</dbReference>
<keyword evidence="7" id="KW-0067">ATP-binding</keyword>
<keyword evidence="5" id="KW-0677">Repeat</keyword>
<dbReference type="PROSITE" id="PS50929">
    <property type="entry name" value="ABC_TM1F"/>
    <property type="match status" value="2"/>
</dbReference>
<evidence type="ECO:0000256" key="5">
    <source>
        <dbReference type="ARBA" id="ARBA00022737"/>
    </source>
</evidence>
<dbReference type="HOGENOM" id="CLU_000604_17_2_1"/>
<dbReference type="GO" id="GO:0005886">
    <property type="term" value="C:plasma membrane"/>
    <property type="evidence" value="ECO:0007669"/>
    <property type="project" value="UniProtKB-SubCell"/>
</dbReference>
<evidence type="ECO:0000256" key="10">
    <source>
        <dbReference type="ARBA" id="ARBA00023180"/>
    </source>
</evidence>
<dbReference type="Gramene" id="EFJ07785">
    <property type="protein sequence ID" value="EFJ07785"/>
    <property type="gene ID" value="SELMODRAFT_429505"/>
</dbReference>
<feature type="transmembrane region" description="Helical" evidence="13">
    <location>
        <begin position="273"/>
        <end position="290"/>
    </location>
</feature>
<dbReference type="SUPFAM" id="SSF52540">
    <property type="entry name" value="P-loop containing nucleoside triphosphate hydrolases"/>
    <property type="match status" value="2"/>
</dbReference>
<dbReference type="GO" id="GO:0042626">
    <property type="term" value="F:ATPase-coupled transmembrane transporter activity"/>
    <property type="evidence" value="ECO:0000318"/>
    <property type="project" value="GO_Central"/>
</dbReference>
<dbReference type="PANTHER" id="PTHR43394:SF11">
    <property type="entry name" value="ATP-BINDING CASSETTE TRANSPORTER"/>
    <property type="match status" value="1"/>
</dbReference>
<dbReference type="GO" id="GO:0055085">
    <property type="term" value="P:transmembrane transport"/>
    <property type="evidence" value="ECO:0000318"/>
    <property type="project" value="GO_Central"/>
</dbReference>
<dbReference type="InterPro" id="IPR036640">
    <property type="entry name" value="ABC1_TM_sf"/>
</dbReference>
<evidence type="ECO:0000256" key="6">
    <source>
        <dbReference type="ARBA" id="ARBA00022741"/>
    </source>
</evidence>
<keyword evidence="8 13" id="KW-1133">Transmembrane helix</keyword>
<feature type="domain" description="ABC transporter" evidence="14">
    <location>
        <begin position="337"/>
        <end position="573"/>
    </location>
</feature>
<feature type="domain" description="ABC transporter" evidence="14">
    <location>
        <begin position="959"/>
        <end position="1199"/>
    </location>
</feature>
<evidence type="ECO:0000259" key="14">
    <source>
        <dbReference type="PROSITE" id="PS50893"/>
    </source>
</evidence>
<feature type="transmembrane region" description="Helical" evidence="13">
    <location>
        <begin position="63"/>
        <end position="87"/>
    </location>
</feature>
<proteinExistence type="inferred from homology"/>
<feature type="domain" description="ABC transmembrane type-1" evidence="15">
    <location>
        <begin position="19"/>
        <end position="302"/>
    </location>
</feature>
<feature type="transmembrane region" description="Helical" evidence="13">
    <location>
        <begin position="865"/>
        <end position="886"/>
    </location>
</feature>
<evidence type="ECO:0000256" key="1">
    <source>
        <dbReference type="ARBA" id="ARBA00004651"/>
    </source>
</evidence>
<accession>D8T6E2</accession>
<evidence type="ECO:0000256" key="4">
    <source>
        <dbReference type="ARBA" id="ARBA00022692"/>
    </source>
</evidence>
<feature type="region of interest" description="Disordered" evidence="12">
    <location>
        <begin position="600"/>
        <end position="620"/>
    </location>
</feature>
<evidence type="ECO:0000313" key="17">
    <source>
        <dbReference type="Proteomes" id="UP000001514"/>
    </source>
</evidence>
<keyword evidence="9 13" id="KW-0472">Membrane</keyword>
<organism evidence="17">
    <name type="scientific">Selaginella moellendorffii</name>
    <name type="common">Spikemoss</name>
    <dbReference type="NCBI Taxonomy" id="88036"/>
    <lineage>
        <taxon>Eukaryota</taxon>
        <taxon>Viridiplantae</taxon>
        <taxon>Streptophyta</taxon>
        <taxon>Embryophyta</taxon>
        <taxon>Tracheophyta</taxon>
        <taxon>Lycopodiopsida</taxon>
        <taxon>Selaginellales</taxon>
        <taxon>Selaginellaceae</taxon>
        <taxon>Selaginella</taxon>
    </lineage>
</organism>
<evidence type="ECO:0000256" key="8">
    <source>
        <dbReference type="ARBA" id="ARBA00022989"/>
    </source>
</evidence>
<dbReference type="Proteomes" id="UP000001514">
    <property type="component" value="Unassembled WGS sequence"/>
</dbReference>
<dbReference type="AlphaFoldDB" id="D8T6E2"/>
<evidence type="ECO:0000256" key="12">
    <source>
        <dbReference type="SAM" id="MobiDB-lite"/>
    </source>
</evidence>
<keyword evidence="4 13" id="KW-0812">Transmembrane</keyword>
<dbReference type="PROSITE" id="PS00211">
    <property type="entry name" value="ABC_TRANSPORTER_1"/>
    <property type="match status" value="2"/>
</dbReference>
<evidence type="ECO:0000256" key="13">
    <source>
        <dbReference type="SAM" id="Phobius"/>
    </source>
</evidence>
<dbReference type="Pfam" id="PF00005">
    <property type="entry name" value="ABC_tran"/>
    <property type="match status" value="2"/>
</dbReference>
<name>D8T6E2_SELML</name>
<keyword evidence="17" id="KW-1185">Reference proteome</keyword>
<dbReference type="InterPro" id="IPR003593">
    <property type="entry name" value="AAA+_ATPase"/>
</dbReference>
<dbReference type="InterPro" id="IPR039421">
    <property type="entry name" value="Type_1_exporter"/>
</dbReference>
<dbReference type="Gene3D" id="1.20.1560.10">
    <property type="entry name" value="ABC transporter type 1, transmembrane domain"/>
    <property type="match status" value="1"/>
</dbReference>
<dbReference type="CDD" id="cd18578">
    <property type="entry name" value="ABC_6TM_Pgp_ABCB1_D2_like"/>
    <property type="match status" value="1"/>
</dbReference>
<dbReference type="KEGG" id="smo:SELMODRAFT_429505"/>
<feature type="transmembrane region" description="Helical" evidence="13">
    <location>
        <begin position="163"/>
        <end position="182"/>
    </location>
</feature>
<evidence type="ECO:0000259" key="15">
    <source>
        <dbReference type="PROSITE" id="PS50929"/>
    </source>
</evidence>
<evidence type="ECO:0000256" key="3">
    <source>
        <dbReference type="ARBA" id="ARBA00022448"/>
    </source>
</evidence>
<evidence type="ECO:0000256" key="11">
    <source>
        <dbReference type="ARBA" id="ARBA00062948"/>
    </source>
</evidence>
<dbReference type="InterPro" id="IPR027417">
    <property type="entry name" value="P-loop_NTPase"/>
</dbReference>
<comment type="subunit">
    <text evidence="11">Interacts with 1-naphthylphthalamic acid (NPA).</text>
</comment>
<keyword evidence="3" id="KW-0813">Transport</keyword>
<evidence type="ECO:0000256" key="9">
    <source>
        <dbReference type="ARBA" id="ARBA00023136"/>
    </source>
</evidence>
<dbReference type="GO" id="GO:0016020">
    <property type="term" value="C:membrane"/>
    <property type="evidence" value="ECO:0000318"/>
    <property type="project" value="GO_Central"/>
</dbReference>
<evidence type="ECO:0000313" key="16">
    <source>
        <dbReference type="EMBL" id="EFJ07785.1"/>
    </source>
</evidence>
<feature type="transmembrane region" description="Helical" evidence="13">
    <location>
        <begin position="681"/>
        <end position="700"/>
    </location>
</feature>
<sequence>MAGTSLFRAATTLDATLMILGTIAATANGLALPAILIVASLVYDQYGRSESSPMKTHPKEFAQRYLSIATAAMLAAYLNVSCWSCTADRQVRKLRLMYMSSLLSQSVGDVDNSTANVIDNVTSNLVLVQKAIGEKIGNIIYSVAFFLGGYLVAVVLIWRISLLLLPCTPLLILPSVLYARIVRKCSQKRLSSQKEGGTIVKQAISNIRVAYAFTSEKRTLQMYSSSLEKVAEIERVESLAKGVTVGLNGISLMIWALLMWYGSKLVAENHGTGAQILVVGVGFIISSAQLQTAISDSKGLIEGQNAMKDILQAIERSPFKQCQGRAGLELRTVEGHIAFKSVSFSYPSRPTQLALEVLTLDIPAGKVTALVGRSGSGKSTVIALLERFYHPTAGEITLDGVCIRSLDLNWWRCRIGLVSQEPTLLSSSIRQNILYGNERASMADIIAAAKLADAHDFIQRLPNGYDTQVGELGMQISGGQKQRIAIARAIVRKPRIMLLDEATSALDNESERVVQEALDNACKDVTTVTISHRLKSIQNAHYVAVMDGGKVLEAGRQQELLSRRDGIYAGIVKNVNRSDTDLGVLYNGFEHLTYGKNISEGTEQEKKAAPSSVKGTPPAQKQGCSTFLQILSLNSPEWKHGCMIVVSATLTGFITPANGVLNGVTVAAFYSQTSQELKHTVRFACGLYILASVALFIANFNLHYRAGVTGAALTMRIRRAMLAKIFQQEVGWFEKDGNSSGQIYNRLGNDAKIVGELFWDRGQSLVQVITTVVFCMSFSFCLSWKLAVVASVPQLLIAGAFYARSRSLIGLMRHIAAEHKRVSDLANDAASQQKTITAYCLQDTVLKEIKATSARTLAASQVAGFLYGFCFFALYNFYALCIWYGGTLLVARRITFQNFVICYSALVSAGRALAETAAATPAVAHGLTAKASVLEILNKKTTVSDVEMSGNEDNMRGEVEFRDVSFTYPSSMEILVLKNFSIKVDAGQTAALVGRSGTGKSTVIALLERFYEPIAGTILLDGKDIRSIHVHTLRKQMALVNQEPALFAMSIRDNIAYGLDNATDAEIIEAASVANAHTFISALPEGYETNAGEGGVLLSGGQKQRIAIARAVIKKPAILLLDEATSALDGESERTVQQALDKIVHGSTAKTTIIVVAHRLSTIQHADLIAVMENGGVSEQGKHQELLAKNGRYFALIHSQL</sequence>
<dbReference type="SUPFAM" id="SSF90123">
    <property type="entry name" value="ABC transporter transmembrane region"/>
    <property type="match status" value="2"/>
</dbReference>
<dbReference type="FunFam" id="3.40.50.300:FF:000205">
    <property type="entry name" value="ABC transporter B family member 4"/>
    <property type="match status" value="1"/>
</dbReference>
<dbReference type="PROSITE" id="PS50893">
    <property type="entry name" value="ABC_TRANSPORTER_2"/>
    <property type="match status" value="2"/>
</dbReference>
<comment type="similarity">
    <text evidence="2">Belongs to the ABC transporter superfamily. ABCB family. Multidrug resistance exporter (TC 3.A.1.201) subfamily.</text>
</comment>
<dbReference type="Gene3D" id="3.40.50.300">
    <property type="entry name" value="P-loop containing nucleotide triphosphate hydrolases"/>
    <property type="match status" value="2"/>
</dbReference>
<dbReference type="GO" id="GO:0016887">
    <property type="term" value="F:ATP hydrolysis activity"/>
    <property type="evidence" value="ECO:0007669"/>
    <property type="project" value="InterPro"/>
</dbReference>
<evidence type="ECO:0000256" key="2">
    <source>
        <dbReference type="ARBA" id="ARBA00007577"/>
    </source>
</evidence>
<dbReference type="InterPro" id="IPR017871">
    <property type="entry name" value="ABC_transporter-like_CS"/>
</dbReference>
<feature type="domain" description="ABC transmembrane type-1" evidence="15">
    <location>
        <begin position="644"/>
        <end position="925"/>
    </location>
</feature>
<reference evidence="16 17" key="1">
    <citation type="journal article" date="2011" name="Science">
        <title>The Selaginella genome identifies genetic changes associated with the evolution of vascular plants.</title>
        <authorList>
            <person name="Banks J.A."/>
            <person name="Nishiyama T."/>
            <person name="Hasebe M."/>
            <person name="Bowman J.L."/>
            <person name="Gribskov M."/>
            <person name="dePamphilis C."/>
            <person name="Albert V.A."/>
            <person name="Aono N."/>
            <person name="Aoyama T."/>
            <person name="Ambrose B.A."/>
            <person name="Ashton N.W."/>
            <person name="Axtell M.J."/>
            <person name="Barker E."/>
            <person name="Barker M.S."/>
            <person name="Bennetzen J.L."/>
            <person name="Bonawitz N.D."/>
            <person name="Chapple C."/>
            <person name="Cheng C."/>
            <person name="Correa L.G."/>
            <person name="Dacre M."/>
            <person name="DeBarry J."/>
            <person name="Dreyer I."/>
            <person name="Elias M."/>
            <person name="Engstrom E.M."/>
            <person name="Estelle M."/>
            <person name="Feng L."/>
            <person name="Finet C."/>
            <person name="Floyd S.K."/>
            <person name="Frommer W.B."/>
            <person name="Fujita T."/>
            <person name="Gramzow L."/>
            <person name="Gutensohn M."/>
            <person name="Harholt J."/>
            <person name="Hattori M."/>
            <person name="Heyl A."/>
            <person name="Hirai T."/>
            <person name="Hiwatashi Y."/>
            <person name="Ishikawa M."/>
            <person name="Iwata M."/>
            <person name="Karol K.G."/>
            <person name="Koehler B."/>
            <person name="Kolukisaoglu U."/>
            <person name="Kubo M."/>
            <person name="Kurata T."/>
            <person name="Lalonde S."/>
            <person name="Li K."/>
            <person name="Li Y."/>
            <person name="Litt A."/>
            <person name="Lyons E."/>
            <person name="Manning G."/>
            <person name="Maruyama T."/>
            <person name="Michael T.P."/>
            <person name="Mikami K."/>
            <person name="Miyazaki S."/>
            <person name="Morinaga S."/>
            <person name="Murata T."/>
            <person name="Mueller-Roeber B."/>
            <person name="Nelson D.R."/>
            <person name="Obara M."/>
            <person name="Oguri Y."/>
            <person name="Olmstead R.G."/>
            <person name="Onodera N."/>
            <person name="Petersen B.L."/>
            <person name="Pils B."/>
            <person name="Prigge M."/>
            <person name="Rensing S.A."/>
            <person name="Riano-Pachon D.M."/>
            <person name="Roberts A.W."/>
            <person name="Sato Y."/>
            <person name="Scheller H.V."/>
            <person name="Schulz B."/>
            <person name="Schulz C."/>
            <person name="Shakirov E.V."/>
            <person name="Shibagaki N."/>
            <person name="Shinohara N."/>
            <person name="Shippen D.E."/>
            <person name="Soerensen I."/>
            <person name="Sotooka R."/>
            <person name="Sugimoto N."/>
            <person name="Sugita M."/>
            <person name="Sumikawa N."/>
            <person name="Tanurdzic M."/>
            <person name="Theissen G."/>
            <person name="Ulvskov P."/>
            <person name="Wakazuki S."/>
            <person name="Weng J.K."/>
            <person name="Willats W.W."/>
            <person name="Wipf D."/>
            <person name="Wolf P.G."/>
            <person name="Yang L."/>
            <person name="Zimmer A.D."/>
            <person name="Zhu Q."/>
            <person name="Mitros T."/>
            <person name="Hellsten U."/>
            <person name="Loque D."/>
            <person name="Otillar R."/>
            <person name="Salamov A."/>
            <person name="Schmutz J."/>
            <person name="Shapiro H."/>
            <person name="Lindquist E."/>
            <person name="Lucas S."/>
            <person name="Rokhsar D."/>
            <person name="Grigoriev I.V."/>
        </authorList>
    </citation>
    <scope>NUCLEOTIDE SEQUENCE [LARGE SCALE GENOMIC DNA]</scope>
</reference>
<dbReference type="EMBL" id="GL377680">
    <property type="protein sequence ID" value="EFJ07785.1"/>
    <property type="molecule type" value="Genomic_DNA"/>
</dbReference>
<dbReference type="GO" id="GO:0005524">
    <property type="term" value="F:ATP binding"/>
    <property type="evidence" value="ECO:0007669"/>
    <property type="project" value="UniProtKB-KW"/>
</dbReference>
<dbReference type="PANTHER" id="PTHR43394">
    <property type="entry name" value="ATP-DEPENDENT PERMEASE MDL1, MITOCHONDRIAL"/>
    <property type="match status" value="1"/>
</dbReference>
<dbReference type="InParanoid" id="D8T6E2"/>
<dbReference type="eggNOG" id="KOG0055">
    <property type="taxonomic scope" value="Eukaryota"/>
</dbReference>
<evidence type="ECO:0000256" key="7">
    <source>
        <dbReference type="ARBA" id="ARBA00022840"/>
    </source>
</evidence>
<feature type="transmembrane region" description="Helical" evidence="13">
    <location>
        <begin position="239"/>
        <end position="261"/>
    </location>
</feature>
<keyword evidence="10" id="KW-0325">Glycoprotein</keyword>
<keyword evidence="6" id="KW-0547">Nucleotide-binding</keyword>
<evidence type="ECO:0008006" key="18">
    <source>
        <dbReference type="Google" id="ProtNLM"/>
    </source>
</evidence>
<feature type="transmembrane region" description="Helical" evidence="13">
    <location>
        <begin position="139"/>
        <end position="157"/>
    </location>
</feature>
<dbReference type="InterPro" id="IPR011527">
    <property type="entry name" value="ABC1_TM_dom"/>
</dbReference>
<comment type="subcellular location">
    <subcellularLocation>
        <location evidence="1">Cell membrane</location>
        <topology evidence="1">Multi-pass membrane protein</topology>
    </subcellularLocation>
</comment>